<keyword evidence="6" id="KW-1185">Reference proteome</keyword>
<dbReference type="InterPro" id="IPR014784">
    <property type="entry name" value="Cu2_ascorb_mOase-like_C"/>
</dbReference>
<evidence type="ECO:0000256" key="2">
    <source>
        <dbReference type="SAM" id="MobiDB-lite"/>
    </source>
</evidence>
<dbReference type="Gene3D" id="2.60.120.310">
    <property type="entry name" value="Copper type II, ascorbate-dependent monooxygenase, N-terminal domain"/>
    <property type="match status" value="1"/>
</dbReference>
<dbReference type="InterPro" id="IPR008977">
    <property type="entry name" value="PHM/PNGase_F_dom_sf"/>
</dbReference>
<dbReference type="Proteomes" id="UP001500320">
    <property type="component" value="Unassembled WGS sequence"/>
</dbReference>
<gene>
    <name evidence="5" type="ORF">GCM10010466_43780</name>
</gene>
<dbReference type="SUPFAM" id="SSF49742">
    <property type="entry name" value="PHM/PNGase F"/>
    <property type="match status" value="2"/>
</dbReference>
<evidence type="ECO:0000256" key="1">
    <source>
        <dbReference type="ARBA" id="ARBA00023157"/>
    </source>
</evidence>
<protein>
    <recommendedName>
        <fullName evidence="4">Copper type II ascorbate-dependent monooxygenase C-terminal domain-containing protein</fullName>
    </recommendedName>
</protein>
<dbReference type="Pfam" id="PF03712">
    <property type="entry name" value="Cu2_monoox_C"/>
    <property type="match status" value="1"/>
</dbReference>
<evidence type="ECO:0000259" key="4">
    <source>
        <dbReference type="Pfam" id="PF03712"/>
    </source>
</evidence>
<proteinExistence type="predicted"/>
<feature type="signal peptide" evidence="3">
    <location>
        <begin position="1"/>
        <end position="34"/>
    </location>
</feature>
<accession>A0ABP6NGW7</accession>
<dbReference type="PANTHER" id="PTHR10157:SF23">
    <property type="entry name" value="MOXD1 HOMOLOG 1"/>
    <property type="match status" value="1"/>
</dbReference>
<evidence type="ECO:0000313" key="5">
    <source>
        <dbReference type="EMBL" id="GAA3148029.1"/>
    </source>
</evidence>
<dbReference type="RefSeq" id="WP_344862425.1">
    <property type="nucleotide sequence ID" value="NZ_BAAAUT010000036.1"/>
</dbReference>
<dbReference type="EMBL" id="BAAAUT010000036">
    <property type="protein sequence ID" value="GAA3148029.1"/>
    <property type="molecule type" value="Genomic_DNA"/>
</dbReference>
<evidence type="ECO:0000256" key="3">
    <source>
        <dbReference type="SAM" id="SignalP"/>
    </source>
</evidence>
<feature type="compositionally biased region" description="Gly residues" evidence="2">
    <location>
        <begin position="52"/>
        <end position="61"/>
    </location>
</feature>
<feature type="domain" description="Copper type II ascorbate-dependent monooxygenase C-terminal" evidence="4">
    <location>
        <begin position="308"/>
        <end position="406"/>
    </location>
</feature>
<feature type="region of interest" description="Disordered" evidence="2">
    <location>
        <begin position="32"/>
        <end position="75"/>
    </location>
</feature>
<sequence>MGNAIRPAGRRAGAAAAALTAAVLLASCSPGAGAGHAAGQRHPSASGAPDGAAGGGRGAHGGHGRAAQPPPAAPLRDSERFVDLALPRPYTPQAPAGATDEYRCFLLDPGLKERAFLTGSQFLPQNTGLVHHAIIFRVGPRAAEQAEKADAAAPGDGWTCFGNAGFDDGAWIGHWAPGADETLLKQKVGYPMPPGSRLVVQVHYNLLATGGEPAGSDRSGIRLRLADGTSDLAPLDTALITAPVELPCAPGESGPLCERGAAVRDVAARFGDQAMAMVDVLNRFCSGGRPPAAGPTQRCDRRTDRAGTVYAAAGHMHLLGRSIKVELNPGTPGAKTLLDIPNYDFDEQAVRPLPEPVAVKAGDTFRVTCTHDAGLRAKLPALRGLPPRYVVWGEGTSDEMCLGLLVWSPAA</sequence>
<comment type="caution">
    <text evidence="5">The sequence shown here is derived from an EMBL/GenBank/DDBJ whole genome shotgun (WGS) entry which is preliminary data.</text>
</comment>
<keyword evidence="3" id="KW-0732">Signal</keyword>
<organism evidence="5 6">
    <name type="scientific">Planomonospora alba</name>
    <dbReference type="NCBI Taxonomy" id="161354"/>
    <lineage>
        <taxon>Bacteria</taxon>
        <taxon>Bacillati</taxon>
        <taxon>Actinomycetota</taxon>
        <taxon>Actinomycetes</taxon>
        <taxon>Streptosporangiales</taxon>
        <taxon>Streptosporangiaceae</taxon>
        <taxon>Planomonospora</taxon>
    </lineage>
</organism>
<evidence type="ECO:0000313" key="6">
    <source>
        <dbReference type="Proteomes" id="UP001500320"/>
    </source>
</evidence>
<feature type="compositionally biased region" description="Low complexity" evidence="2">
    <location>
        <begin position="35"/>
        <end position="51"/>
    </location>
</feature>
<keyword evidence="1" id="KW-1015">Disulfide bond</keyword>
<name>A0ABP6NGW7_9ACTN</name>
<dbReference type="InterPro" id="IPR024548">
    <property type="entry name" value="Cu2_monoox_C"/>
</dbReference>
<dbReference type="PROSITE" id="PS51257">
    <property type="entry name" value="PROKAR_LIPOPROTEIN"/>
    <property type="match status" value="1"/>
</dbReference>
<reference evidence="6" key="1">
    <citation type="journal article" date="2019" name="Int. J. Syst. Evol. Microbiol.">
        <title>The Global Catalogue of Microorganisms (GCM) 10K type strain sequencing project: providing services to taxonomists for standard genome sequencing and annotation.</title>
        <authorList>
            <consortium name="The Broad Institute Genomics Platform"/>
            <consortium name="The Broad Institute Genome Sequencing Center for Infectious Disease"/>
            <person name="Wu L."/>
            <person name="Ma J."/>
        </authorList>
    </citation>
    <scope>NUCLEOTIDE SEQUENCE [LARGE SCALE GENOMIC DNA]</scope>
    <source>
        <strain evidence="6">JCM 9373</strain>
    </source>
</reference>
<dbReference type="Gene3D" id="2.60.120.230">
    <property type="match status" value="1"/>
</dbReference>
<dbReference type="InterPro" id="IPR036939">
    <property type="entry name" value="Cu2_ascorb_mOase_N_sf"/>
</dbReference>
<feature type="chain" id="PRO_5045789618" description="Copper type II ascorbate-dependent monooxygenase C-terminal domain-containing protein" evidence="3">
    <location>
        <begin position="35"/>
        <end position="411"/>
    </location>
</feature>
<dbReference type="PANTHER" id="PTHR10157">
    <property type="entry name" value="DOPAMINE BETA HYDROXYLASE RELATED"/>
    <property type="match status" value="1"/>
</dbReference>
<dbReference type="InterPro" id="IPR000945">
    <property type="entry name" value="DBH-like"/>
</dbReference>